<name>A0A921E9S8_9BACT</name>
<dbReference type="EC" id="3.5.4.16" evidence="6"/>
<keyword evidence="6" id="KW-0547">Nucleotide-binding</keyword>
<accession>A0A921E9S8</accession>
<feature type="binding site" evidence="6">
    <location>
        <position position="157"/>
    </location>
    <ligand>
        <name>Zn(2+)</name>
        <dbReference type="ChEBI" id="CHEBI:29105"/>
    </ligand>
</feature>
<protein>
    <recommendedName>
        <fullName evidence="6">GTP cyclohydrolase 1</fullName>
        <ecNumber evidence="6">3.5.4.16</ecNumber>
    </recommendedName>
    <alternativeName>
        <fullName evidence="6">GTP cyclohydrolase I</fullName>
        <shortName evidence="6">GTP-CH-I</shortName>
    </alternativeName>
</protein>
<evidence type="ECO:0000256" key="3">
    <source>
        <dbReference type="ARBA" id="ARBA00008085"/>
    </source>
</evidence>
<comment type="caution">
    <text evidence="8">The sequence shown here is derived from an EMBL/GenBank/DDBJ whole genome shotgun (WGS) entry which is preliminary data.</text>
</comment>
<dbReference type="Gene3D" id="3.30.1130.10">
    <property type="match status" value="1"/>
</dbReference>
<dbReference type="InterPro" id="IPR018234">
    <property type="entry name" value="GTP_CycHdrlase_I_CS"/>
</dbReference>
<dbReference type="InterPro" id="IPR001474">
    <property type="entry name" value="GTP_CycHdrlase_I"/>
</dbReference>
<sequence length="196" mass="22327">MSTPLTPQQEETVNAIAGHYREIIKLLGENPDREGLLKTPIRAARAIFRATRGYDESGQKVIEKAVFTHEGSRMVIVKDIEFYSFCEHHILPFFGHVSIGYIPDGKIVGLSKLARLVNVYARRLQVQERMTAEICRDLQRYLAPKGVIVVSTAQHLCMKLRGVEKQDSATTTTETSGVFDDDYRLREEFYRALDHN</sequence>
<reference evidence="8" key="2">
    <citation type="submission" date="2021-09" db="EMBL/GenBank/DDBJ databases">
        <authorList>
            <person name="Gilroy R."/>
        </authorList>
    </citation>
    <scope>NUCLEOTIDE SEQUENCE</scope>
    <source>
        <strain evidence="8">4100</strain>
    </source>
</reference>
<dbReference type="GO" id="GO:0005737">
    <property type="term" value="C:cytoplasm"/>
    <property type="evidence" value="ECO:0007669"/>
    <property type="project" value="TreeGrafter"/>
</dbReference>
<feature type="binding site" evidence="6">
    <location>
        <position position="86"/>
    </location>
    <ligand>
        <name>Zn(2+)</name>
        <dbReference type="ChEBI" id="CHEBI:29105"/>
    </ligand>
</feature>
<dbReference type="NCBIfam" id="NF006825">
    <property type="entry name" value="PRK09347.1-2"/>
    <property type="match status" value="1"/>
</dbReference>
<dbReference type="PANTHER" id="PTHR11109:SF7">
    <property type="entry name" value="GTP CYCLOHYDROLASE 1"/>
    <property type="match status" value="1"/>
</dbReference>
<keyword evidence="6" id="KW-0479">Metal-binding</keyword>
<feature type="binding site" evidence="6">
    <location>
        <position position="89"/>
    </location>
    <ligand>
        <name>Zn(2+)</name>
        <dbReference type="ChEBI" id="CHEBI:29105"/>
    </ligand>
</feature>
<evidence type="ECO:0000313" key="8">
    <source>
        <dbReference type="EMBL" id="HJE39870.1"/>
    </source>
</evidence>
<dbReference type="InterPro" id="IPR043134">
    <property type="entry name" value="GTP-CH-I_N"/>
</dbReference>
<dbReference type="GO" id="GO:0003934">
    <property type="term" value="F:GTP cyclohydrolase I activity"/>
    <property type="evidence" value="ECO:0007669"/>
    <property type="project" value="UniProtKB-UniRule"/>
</dbReference>
<dbReference type="Proteomes" id="UP000711407">
    <property type="component" value="Unassembled WGS sequence"/>
</dbReference>
<dbReference type="SUPFAM" id="SSF55620">
    <property type="entry name" value="Tetrahydrobiopterin biosynthesis enzymes-like"/>
    <property type="match status" value="1"/>
</dbReference>
<evidence type="ECO:0000313" key="9">
    <source>
        <dbReference type="Proteomes" id="UP000711407"/>
    </source>
</evidence>
<dbReference type="GO" id="GO:0046654">
    <property type="term" value="P:tetrahydrofolate biosynthetic process"/>
    <property type="evidence" value="ECO:0007669"/>
    <property type="project" value="UniProtKB-UniRule"/>
</dbReference>
<keyword evidence="4 6" id="KW-0554">One-carbon metabolism</keyword>
<reference evidence="8" key="1">
    <citation type="journal article" date="2021" name="PeerJ">
        <title>Extensive microbial diversity within the chicken gut microbiome revealed by metagenomics and culture.</title>
        <authorList>
            <person name="Gilroy R."/>
            <person name="Ravi A."/>
            <person name="Getino M."/>
            <person name="Pursley I."/>
            <person name="Horton D.L."/>
            <person name="Alikhan N.F."/>
            <person name="Baker D."/>
            <person name="Gharbi K."/>
            <person name="Hall N."/>
            <person name="Watson M."/>
            <person name="Adriaenssens E.M."/>
            <person name="Foster-Nyarko E."/>
            <person name="Jarju S."/>
            <person name="Secka A."/>
            <person name="Antonio M."/>
            <person name="Oren A."/>
            <person name="Chaudhuri R.R."/>
            <person name="La Ragione R."/>
            <person name="Hildebrand F."/>
            <person name="Pallen M.J."/>
        </authorList>
    </citation>
    <scope>NUCLEOTIDE SEQUENCE</scope>
    <source>
        <strain evidence="8">4100</strain>
    </source>
</reference>
<dbReference type="GO" id="GO:0006729">
    <property type="term" value="P:tetrahydrobiopterin biosynthetic process"/>
    <property type="evidence" value="ECO:0007669"/>
    <property type="project" value="TreeGrafter"/>
</dbReference>
<dbReference type="GO" id="GO:0008270">
    <property type="term" value="F:zinc ion binding"/>
    <property type="evidence" value="ECO:0007669"/>
    <property type="project" value="UniProtKB-UniRule"/>
</dbReference>
<dbReference type="InterPro" id="IPR020602">
    <property type="entry name" value="GTP_CycHdrlase_I_dom"/>
</dbReference>
<evidence type="ECO:0000256" key="4">
    <source>
        <dbReference type="ARBA" id="ARBA00022563"/>
    </source>
</evidence>
<dbReference type="Pfam" id="PF01227">
    <property type="entry name" value="GTP_cyclohydroI"/>
    <property type="match status" value="1"/>
</dbReference>
<comment type="catalytic activity">
    <reaction evidence="1 6">
        <text>GTP + H2O = 7,8-dihydroneopterin 3'-triphosphate + formate + H(+)</text>
        <dbReference type="Rhea" id="RHEA:17473"/>
        <dbReference type="ChEBI" id="CHEBI:15377"/>
        <dbReference type="ChEBI" id="CHEBI:15378"/>
        <dbReference type="ChEBI" id="CHEBI:15740"/>
        <dbReference type="ChEBI" id="CHEBI:37565"/>
        <dbReference type="ChEBI" id="CHEBI:58462"/>
        <dbReference type="EC" id="3.5.4.16"/>
    </reaction>
</comment>
<evidence type="ECO:0000256" key="5">
    <source>
        <dbReference type="ARBA" id="ARBA00022801"/>
    </source>
</evidence>
<dbReference type="EMBL" id="DYXT01000047">
    <property type="protein sequence ID" value="HJE39870.1"/>
    <property type="molecule type" value="Genomic_DNA"/>
</dbReference>
<dbReference type="NCBIfam" id="TIGR00063">
    <property type="entry name" value="folE"/>
    <property type="match status" value="1"/>
</dbReference>
<evidence type="ECO:0000256" key="6">
    <source>
        <dbReference type="HAMAP-Rule" id="MF_00223"/>
    </source>
</evidence>
<comment type="pathway">
    <text evidence="2 6">Cofactor biosynthesis; 7,8-dihydroneopterin triphosphate biosynthesis; 7,8-dihydroneopterin triphosphate from GTP: step 1/1.</text>
</comment>
<organism evidence="8 9">
    <name type="scientific">Candidatus Amulumruptor caecigallinarius</name>
    <dbReference type="NCBI Taxonomy" id="2109911"/>
    <lineage>
        <taxon>Bacteria</taxon>
        <taxon>Pseudomonadati</taxon>
        <taxon>Bacteroidota</taxon>
        <taxon>Bacteroidia</taxon>
        <taxon>Bacteroidales</taxon>
        <taxon>Muribaculaceae</taxon>
        <taxon>Candidatus Amulumruptor</taxon>
    </lineage>
</organism>
<dbReference type="PANTHER" id="PTHR11109">
    <property type="entry name" value="GTP CYCLOHYDROLASE I"/>
    <property type="match status" value="1"/>
</dbReference>
<dbReference type="PROSITE" id="PS00860">
    <property type="entry name" value="GTP_CYCLOHYDROL_1_2"/>
    <property type="match status" value="1"/>
</dbReference>
<keyword evidence="5 6" id="KW-0378">Hydrolase</keyword>
<feature type="domain" description="GTP cyclohydrolase I" evidence="7">
    <location>
        <begin position="17"/>
        <end position="192"/>
    </location>
</feature>
<dbReference type="GO" id="GO:0005525">
    <property type="term" value="F:GTP binding"/>
    <property type="evidence" value="ECO:0007669"/>
    <property type="project" value="UniProtKB-KW"/>
</dbReference>
<keyword evidence="6" id="KW-0342">GTP-binding</keyword>
<evidence type="ECO:0000256" key="1">
    <source>
        <dbReference type="ARBA" id="ARBA00001052"/>
    </source>
</evidence>
<comment type="similarity">
    <text evidence="3 6">Belongs to the GTP cyclohydrolase I family.</text>
</comment>
<dbReference type="HAMAP" id="MF_00223">
    <property type="entry name" value="FolE"/>
    <property type="match status" value="1"/>
</dbReference>
<keyword evidence="6" id="KW-0862">Zinc</keyword>
<evidence type="ECO:0000259" key="7">
    <source>
        <dbReference type="Pfam" id="PF01227"/>
    </source>
</evidence>
<dbReference type="AlphaFoldDB" id="A0A921E9S8"/>
<dbReference type="Gene3D" id="1.10.286.10">
    <property type="match status" value="1"/>
</dbReference>
<gene>
    <name evidence="6 8" type="primary">folE</name>
    <name evidence="8" type="ORF">K8V47_08960</name>
</gene>
<dbReference type="NCBIfam" id="NF006826">
    <property type="entry name" value="PRK09347.1-3"/>
    <property type="match status" value="1"/>
</dbReference>
<comment type="subunit">
    <text evidence="6">Homopolymer.</text>
</comment>
<dbReference type="GO" id="GO:0006730">
    <property type="term" value="P:one-carbon metabolic process"/>
    <property type="evidence" value="ECO:0007669"/>
    <property type="project" value="UniProtKB-UniRule"/>
</dbReference>
<dbReference type="FunFam" id="3.30.1130.10:FF:000001">
    <property type="entry name" value="GTP cyclohydrolase 1"/>
    <property type="match status" value="1"/>
</dbReference>
<evidence type="ECO:0000256" key="2">
    <source>
        <dbReference type="ARBA" id="ARBA00005080"/>
    </source>
</evidence>
<dbReference type="InterPro" id="IPR043133">
    <property type="entry name" value="GTP-CH-I_C/QueF"/>
</dbReference>
<proteinExistence type="inferred from homology"/>